<dbReference type="Pfam" id="PF00646">
    <property type="entry name" value="F-box"/>
    <property type="match status" value="1"/>
</dbReference>
<evidence type="ECO:0000259" key="1">
    <source>
        <dbReference type="Pfam" id="PF00646"/>
    </source>
</evidence>
<reference evidence="2 3" key="1">
    <citation type="journal article" date="2018" name="Front. Plant Sci.">
        <title>Red Clover (Trifolium pratense) and Zigzag Clover (T. medium) - A Picture of Genomic Similarities and Differences.</title>
        <authorList>
            <person name="Dluhosova J."/>
            <person name="Istvanek J."/>
            <person name="Nedelnik J."/>
            <person name="Repkova J."/>
        </authorList>
    </citation>
    <scope>NUCLEOTIDE SEQUENCE [LARGE SCALE GENOMIC DNA]</scope>
    <source>
        <strain evidence="3">cv. 10/8</strain>
        <tissue evidence="2">Leaf</tissue>
    </source>
</reference>
<dbReference type="PANTHER" id="PTHR31639">
    <property type="entry name" value="F-BOX PROTEIN-LIKE"/>
    <property type="match status" value="1"/>
</dbReference>
<evidence type="ECO:0000313" key="2">
    <source>
        <dbReference type="EMBL" id="MCH93729.1"/>
    </source>
</evidence>
<dbReference type="InterPro" id="IPR001810">
    <property type="entry name" value="F-box_dom"/>
</dbReference>
<dbReference type="EMBL" id="LXQA010025660">
    <property type="protein sequence ID" value="MCH93729.1"/>
    <property type="molecule type" value="Genomic_DNA"/>
</dbReference>
<dbReference type="SUPFAM" id="SSF81383">
    <property type="entry name" value="F-box domain"/>
    <property type="match status" value="1"/>
</dbReference>
<dbReference type="PANTHER" id="PTHR31639:SF93">
    <property type="entry name" value="F-BOX_FBD_LRR PROTEIN"/>
    <property type="match status" value="1"/>
</dbReference>
<sequence>MSTCEIVKDAELDKISCLPGHVIDQILSYLPIKEAMRTSVLSSEWSNKWYTLPNLVFDVRCVSAAASQDPSVINDKFLSIVDHVLLLHNGPINKFEINDYYCNLVGLSQMTDIDRWILHLIGRCCAGKASYTLYQSKISLLMHKL</sequence>
<name>A0A392N3F3_9FABA</name>
<organism evidence="2 3">
    <name type="scientific">Trifolium medium</name>
    <dbReference type="NCBI Taxonomy" id="97028"/>
    <lineage>
        <taxon>Eukaryota</taxon>
        <taxon>Viridiplantae</taxon>
        <taxon>Streptophyta</taxon>
        <taxon>Embryophyta</taxon>
        <taxon>Tracheophyta</taxon>
        <taxon>Spermatophyta</taxon>
        <taxon>Magnoliopsida</taxon>
        <taxon>eudicotyledons</taxon>
        <taxon>Gunneridae</taxon>
        <taxon>Pentapetalae</taxon>
        <taxon>rosids</taxon>
        <taxon>fabids</taxon>
        <taxon>Fabales</taxon>
        <taxon>Fabaceae</taxon>
        <taxon>Papilionoideae</taxon>
        <taxon>50 kb inversion clade</taxon>
        <taxon>NPAAA clade</taxon>
        <taxon>Hologalegina</taxon>
        <taxon>IRL clade</taxon>
        <taxon>Trifolieae</taxon>
        <taxon>Trifolium</taxon>
    </lineage>
</organism>
<dbReference type="Proteomes" id="UP000265520">
    <property type="component" value="Unassembled WGS sequence"/>
</dbReference>
<comment type="caution">
    <text evidence="2">The sequence shown here is derived from an EMBL/GenBank/DDBJ whole genome shotgun (WGS) entry which is preliminary data.</text>
</comment>
<accession>A0A392N3F3</accession>
<feature type="domain" description="F-box" evidence="1">
    <location>
        <begin position="15"/>
        <end position="53"/>
    </location>
</feature>
<dbReference type="InterPro" id="IPR036047">
    <property type="entry name" value="F-box-like_dom_sf"/>
</dbReference>
<protein>
    <submittedName>
        <fullName evidence="2">F-box/FBD/LRR-repeat protein</fullName>
    </submittedName>
</protein>
<dbReference type="AlphaFoldDB" id="A0A392N3F3"/>
<evidence type="ECO:0000313" key="3">
    <source>
        <dbReference type="Proteomes" id="UP000265520"/>
    </source>
</evidence>
<proteinExistence type="predicted"/>
<keyword evidence="3" id="KW-1185">Reference proteome</keyword>